<dbReference type="SUPFAM" id="SSF56672">
    <property type="entry name" value="DNA/RNA polymerases"/>
    <property type="match status" value="1"/>
</dbReference>
<accession>A0A151TAQ3</accession>
<name>A0A151TAQ3_CAJCA</name>
<sequence>MLDSGFITPSTSPYSSPVLLVKKKDGTCGASALIIVRSTPSPSRTNFQFPPSMSF</sequence>
<dbReference type="Gramene" id="C.cajan_18162.t">
    <property type="protein sequence ID" value="C.cajan_18162.t.cds1"/>
    <property type="gene ID" value="C.cajan_18162"/>
</dbReference>
<evidence type="ECO:0000313" key="1">
    <source>
        <dbReference type="EMBL" id="KYP64106.1"/>
    </source>
</evidence>
<dbReference type="InterPro" id="IPR043502">
    <property type="entry name" value="DNA/RNA_pol_sf"/>
</dbReference>
<protein>
    <submittedName>
        <fullName evidence="1">Uncharacterized protein</fullName>
    </submittedName>
</protein>
<dbReference type="EMBL" id="CM003609">
    <property type="protein sequence ID" value="KYP64106.1"/>
    <property type="molecule type" value="Genomic_DNA"/>
</dbReference>
<dbReference type="Gene3D" id="3.10.10.10">
    <property type="entry name" value="HIV Type 1 Reverse Transcriptase, subunit A, domain 1"/>
    <property type="match status" value="1"/>
</dbReference>
<dbReference type="AlphaFoldDB" id="A0A151TAQ3"/>
<keyword evidence="2" id="KW-1185">Reference proteome</keyword>
<dbReference type="Proteomes" id="UP000075243">
    <property type="component" value="Chromosome 7"/>
</dbReference>
<gene>
    <name evidence="1" type="ORF">KK1_018695</name>
</gene>
<organism evidence="1 2">
    <name type="scientific">Cajanus cajan</name>
    <name type="common">Pigeon pea</name>
    <name type="synonym">Cajanus indicus</name>
    <dbReference type="NCBI Taxonomy" id="3821"/>
    <lineage>
        <taxon>Eukaryota</taxon>
        <taxon>Viridiplantae</taxon>
        <taxon>Streptophyta</taxon>
        <taxon>Embryophyta</taxon>
        <taxon>Tracheophyta</taxon>
        <taxon>Spermatophyta</taxon>
        <taxon>Magnoliopsida</taxon>
        <taxon>eudicotyledons</taxon>
        <taxon>Gunneridae</taxon>
        <taxon>Pentapetalae</taxon>
        <taxon>rosids</taxon>
        <taxon>fabids</taxon>
        <taxon>Fabales</taxon>
        <taxon>Fabaceae</taxon>
        <taxon>Papilionoideae</taxon>
        <taxon>50 kb inversion clade</taxon>
        <taxon>NPAAA clade</taxon>
        <taxon>indigoferoid/millettioid clade</taxon>
        <taxon>Phaseoleae</taxon>
        <taxon>Cajanus</taxon>
    </lineage>
</organism>
<reference evidence="1 2" key="1">
    <citation type="journal article" date="2012" name="Nat. Biotechnol.">
        <title>Draft genome sequence of pigeonpea (Cajanus cajan), an orphan legume crop of resource-poor farmers.</title>
        <authorList>
            <person name="Varshney R.K."/>
            <person name="Chen W."/>
            <person name="Li Y."/>
            <person name="Bharti A.K."/>
            <person name="Saxena R.K."/>
            <person name="Schlueter J.A."/>
            <person name="Donoghue M.T."/>
            <person name="Azam S."/>
            <person name="Fan G."/>
            <person name="Whaley A.M."/>
            <person name="Farmer A.D."/>
            <person name="Sheridan J."/>
            <person name="Iwata A."/>
            <person name="Tuteja R."/>
            <person name="Penmetsa R.V."/>
            <person name="Wu W."/>
            <person name="Upadhyaya H.D."/>
            <person name="Yang S.P."/>
            <person name="Shah T."/>
            <person name="Saxena K.B."/>
            <person name="Michael T."/>
            <person name="McCombie W.R."/>
            <person name="Yang B."/>
            <person name="Zhang G."/>
            <person name="Yang H."/>
            <person name="Wang J."/>
            <person name="Spillane C."/>
            <person name="Cook D.R."/>
            <person name="May G.D."/>
            <person name="Xu X."/>
            <person name="Jackson S.A."/>
        </authorList>
    </citation>
    <scope>NUCLEOTIDE SEQUENCE [LARGE SCALE GENOMIC DNA]</scope>
    <source>
        <strain evidence="2">cv. Asha</strain>
    </source>
</reference>
<evidence type="ECO:0000313" key="2">
    <source>
        <dbReference type="Proteomes" id="UP000075243"/>
    </source>
</evidence>
<proteinExistence type="predicted"/>